<feature type="compositionally biased region" description="Polar residues" evidence="1">
    <location>
        <begin position="14"/>
        <end position="26"/>
    </location>
</feature>
<reference evidence="2" key="1">
    <citation type="submission" date="2022-08" db="EMBL/GenBank/DDBJ databases">
        <authorList>
            <person name="Abuwarda M.A."/>
            <person name="Alvarez A."/>
            <person name="Batteikh M."/>
            <person name="Baughman A.P."/>
            <person name="Chavez V."/>
            <person name="Cheng C."/>
            <person name="Cosentino E.J."/>
            <person name="Di Blasi D.L."/>
            <person name="Dooley N.L."/>
            <person name="Empson B.M."/>
            <person name="Erfanian K."/>
            <person name="Esparza P.D."/>
            <person name="Fleming H.S."/>
            <person name="Ghannam M.S."/>
            <person name="Gibbons A.C."/>
            <person name="Gonzalez C."/>
            <person name="Huq N.E."/>
            <person name="Jin K."/>
            <person name="Kamarzar M."/>
            <person name="Khaine A."/>
            <person name="Krug K.R."/>
            <person name="Lee A."/>
            <person name="Liao S."/>
            <person name="Light I."/>
            <person name="Ma Y."/>
            <person name="Magaling J.M."/>
            <person name="McLinden K.C."/>
            <person name="Melkote A."/>
            <person name="Montoya Serpas C.A."/>
            <person name="Niazmandi K."/>
            <person name="Ostroske E.C."/>
            <person name="Paek B.H."/>
            <person name="Rajiv S."/>
            <person name="Santos C.E."/>
            <person name="Semaan S.A."/>
            <person name="Senthilvelan J."/>
            <person name="Sheppy T.E."/>
            <person name="Stephenson J.C."/>
            <person name="Tenney M.E."/>
            <person name="Teoh N."/>
            <person name="Thorp J.P."/>
            <person name="Turon Font G."/>
            <person name="Uvarov E.V."/>
            <person name="Verpukhovskiy P."/>
            <person name="Wang J."/>
            <person name="Whang A.Y."/>
            <person name="Wright N.E."/>
            <person name="Wu M."/>
            <person name="Zhuang C."/>
            <person name="Bruns J.A."/>
            <person name="Chai A.E."/>
            <person name="Parikh H."/>
            <person name="Zorawik M."/>
            <person name="Garza D.R."/>
            <person name="Ngo R.T."/>
            <person name="Reddi K."/>
            <person name="Garcia-Vedrenne A.E."/>
            <person name="Freise A.C."/>
            <person name="Balish M.F."/>
            <person name="Garlena R.A."/>
            <person name="Russell D.A."/>
            <person name="Jacobs-Sera D."/>
            <person name="Hatfull G.F."/>
        </authorList>
    </citation>
    <scope>NUCLEOTIDE SEQUENCE</scope>
</reference>
<organism evidence="2 3">
    <name type="scientific">Gordonia phage ObLaDi</name>
    <dbReference type="NCBI Taxonomy" id="2978487"/>
    <lineage>
        <taxon>Viruses</taxon>
        <taxon>Duplodnaviria</taxon>
        <taxon>Heunggongvirae</taxon>
        <taxon>Uroviricota</taxon>
        <taxon>Caudoviricetes</taxon>
        <taxon>Kruegerviridae</taxon>
        <taxon>Cafassovirus</taxon>
        <taxon>Cafassovirus obladi</taxon>
    </lineage>
</organism>
<evidence type="ECO:0000313" key="3">
    <source>
        <dbReference type="Proteomes" id="UP001064297"/>
    </source>
</evidence>
<gene>
    <name evidence="2" type="primary">114</name>
    <name evidence="2" type="ORF">SEA_OBLADI_114</name>
</gene>
<evidence type="ECO:0000313" key="2">
    <source>
        <dbReference type="EMBL" id="UXE03837.1"/>
    </source>
</evidence>
<feature type="region of interest" description="Disordered" evidence="1">
    <location>
        <begin position="1"/>
        <end position="52"/>
    </location>
</feature>
<feature type="compositionally biased region" description="Basic residues" evidence="1">
    <location>
        <begin position="1"/>
        <end position="12"/>
    </location>
</feature>
<proteinExistence type="predicted"/>
<dbReference type="Proteomes" id="UP001064297">
    <property type="component" value="Segment"/>
</dbReference>
<evidence type="ECO:0000256" key="1">
    <source>
        <dbReference type="SAM" id="MobiDB-lite"/>
    </source>
</evidence>
<sequence length="81" mass="9057">MAKAKRLSKGAKQRSLTTGRFLSNSTTKRHPDGREPRREESTIAIGHPDVGSLTPEQRRAYIELIGTNVAEWSADLNRRLA</sequence>
<dbReference type="EMBL" id="OP297535">
    <property type="protein sequence ID" value="UXE03837.1"/>
    <property type="molecule type" value="Genomic_DNA"/>
</dbReference>
<protein>
    <submittedName>
        <fullName evidence="2">Uncharacterized protein</fullName>
    </submittedName>
</protein>
<feature type="compositionally biased region" description="Basic and acidic residues" evidence="1">
    <location>
        <begin position="29"/>
        <end position="41"/>
    </location>
</feature>
<accession>A0A977PQ66</accession>
<keyword evidence="3" id="KW-1185">Reference proteome</keyword>
<name>A0A977PQ66_9CAUD</name>